<dbReference type="SUPFAM" id="SSF55073">
    <property type="entry name" value="Nucleotide cyclase"/>
    <property type="match status" value="1"/>
</dbReference>
<dbReference type="PROSITE" id="PS50887">
    <property type="entry name" value="GGDEF"/>
    <property type="match status" value="1"/>
</dbReference>
<reference evidence="3 4" key="1">
    <citation type="submission" date="2017-06" db="EMBL/GenBank/DDBJ databases">
        <authorList>
            <person name="Kim H.J."/>
            <person name="Triplett B.A."/>
        </authorList>
    </citation>
    <scope>NUCLEOTIDE SEQUENCE [LARGE SCALE GENOMIC DNA]</scope>
    <source>
        <strain evidence="3 4">DSM 43151</strain>
    </source>
</reference>
<dbReference type="GO" id="GO:0052621">
    <property type="term" value="F:diguanylate cyclase activity"/>
    <property type="evidence" value="ECO:0007669"/>
    <property type="project" value="TreeGrafter"/>
</dbReference>
<evidence type="ECO:0000313" key="3">
    <source>
        <dbReference type="EMBL" id="SNS55776.1"/>
    </source>
</evidence>
<organism evidence="3 4">
    <name type="scientific">Actinoplanes regularis</name>
    <dbReference type="NCBI Taxonomy" id="52697"/>
    <lineage>
        <taxon>Bacteria</taxon>
        <taxon>Bacillati</taxon>
        <taxon>Actinomycetota</taxon>
        <taxon>Actinomycetes</taxon>
        <taxon>Micromonosporales</taxon>
        <taxon>Micromonosporaceae</taxon>
        <taxon>Actinoplanes</taxon>
    </lineage>
</organism>
<dbReference type="SMART" id="SM00267">
    <property type="entry name" value="GGDEF"/>
    <property type="match status" value="1"/>
</dbReference>
<evidence type="ECO:0000259" key="2">
    <source>
        <dbReference type="PROSITE" id="PS50887"/>
    </source>
</evidence>
<feature type="transmembrane region" description="Helical" evidence="1">
    <location>
        <begin position="211"/>
        <end position="233"/>
    </location>
</feature>
<keyword evidence="1" id="KW-0812">Transmembrane</keyword>
<feature type="transmembrane region" description="Helical" evidence="1">
    <location>
        <begin position="122"/>
        <end position="144"/>
    </location>
</feature>
<keyword evidence="1" id="KW-0472">Membrane</keyword>
<dbReference type="PANTHER" id="PTHR45138:SF24">
    <property type="entry name" value="DIGUANYLATE CYCLASE DGCC-RELATED"/>
    <property type="match status" value="1"/>
</dbReference>
<feature type="transmembrane region" description="Helical" evidence="1">
    <location>
        <begin position="280"/>
        <end position="301"/>
    </location>
</feature>
<dbReference type="GO" id="GO:0043709">
    <property type="term" value="P:cell adhesion involved in single-species biofilm formation"/>
    <property type="evidence" value="ECO:0007669"/>
    <property type="project" value="TreeGrafter"/>
</dbReference>
<gene>
    <name evidence="3" type="ORF">SAMN06264365_11862</name>
</gene>
<keyword evidence="4" id="KW-1185">Reference proteome</keyword>
<dbReference type="Proteomes" id="UP000198415">
    <property type="component" value="Unassembled WGS sequence"/>
</dbReference>
<dbReference type="Gene3D" id="3.30.70.270">
    <property type="match status" value="1"/>
</dbReference>
<evidence type="ECO:0000256" key="1">
    <source>
        <dbReference type="SAM" id="Phobius"/>
    </source>
</evidence>
<dbReference type="Pfam" id="PF00990">
    <property type="entry name" value="GGDEF"/>
    <property type="match status" value="1"/>
</dbReference>
<feature type="transmembrane region" description="Helical" evidence="1">
    <location>
        <begin position="156"/>
        <end position="173"/>
    </location>
</feature>
<evidence type="ECO:0000313" key="4">
    <source>
        <dbReference type="Proteomes" id="UP000198415"/>
    </source>
</evidence>
<dbReference type="NCBIfam" id="TIGR00254">
    <property type="entry name" value="GGDEF"/>
    <property type="match status" value="1"/>
</dbReference>
<name>A0A239FFR7_9ACTN</name>
<dbReference type="GO" id="GO:1902201">
    <property type="term" value="P:negative regulation of bacterial-type flagellum-dependent cell motility"/>
    <property type="evidence" value="ECO:0007669"/>
    <property type="project" value="TreeGrafter"/>
</dbReference>
<dbReference type="AlphaFoldDB" id="A0A239FFR7"/>
<dbReference type="EMBL" id="FZNR01000018">
    <property type="protein sequence ID" value="SNS55776.1"/>
    <property type="molecule type" value="Genomic_DNA"/>
</dbReference>
<feature type="transmembrane region" description="Helical" evidence="1">
    <location>
        <begin position="59"/>
        <end position="81"/>
    </location>
</feature>
<proteinExistence type="predicted"/>
<dbReference type="GO" id="GO:0005886">
    <property type="term" value="C:plasma membrane"/>
    <property type="evidence" value="ECO:0007669"/>
    <property type="project" value="TreeGrafter"/>
</dbReference>
<feature type="domain" description="GGDEF" evidence="2">
    <location>
        <begin position="343"/>
        <end position="475"/>
    </location>
</feature>
<dbReference type="CDD" id="cd01949">
    <property type="entry name" value="GGDEF"/>
    <property type="match status" value="1"/>
</dbReference>
<dbReference type="InterPro" id="IPR043128">
    <property type="entry name" value="Rev_trsase/Diguanyl_cyclase"/>
</dbReference>
<feature type="transmembrane region" description="Helical" evidence="1">
    <location>
        <begin position="254"/>
        <end position="274"/>
    </location>
</feature>
<dbReference type="InterPro" id="IPR000160">
    <property type="entry name" value="GGDEF_dom"/>
</dbReference>
<dbReference type="InterPro" id="IPR029787">
    <property type="entry name" value="Nucleotide_cyclase"/>
</dbReference>
<feature type="transmembrane region" description="Helical" evidence="1">
    <location>
        <begin position="30"/>
        <end position="47"/>
    </location>
</feature>
<dbReference type="InterPro" id="IPR050469">
    <property type="entry name" value="Diguanylate_Cyclase"/>
</dbReference>
<protein>
    <submittedName>
        <fullName evidence="3">Diguanylate cyclase (GGDEF) domain-containing protein</fullName>
    </submittedName>
</protein>
<sequence length="492" mass="53036">MRLWWTWVTSGALLCLIVTFLPTDSLPTSVIYYSIGVATVVATVAGVRRQRPADPWSWYVFAIGISCFVAGDVLFEVTGWFLGERPYPYWNDALYFLGYPFLWAGLLLVARRRGGARDSAGLIDSAIIGTAAGLVDWVFLIIPVLGESGTPLLERLVSAGYPVCDVLMLAVVARMLTRSRGRTPSVLMLAAGSTLTLVCDVLWTLSMSSGGQVASVINGGFLLGYVCWAAAALHPSMRWESAGDEPVSDRFGRGRLIVLACATLLVPAVLFLQGLRHEPIAWASVGIGAVVIFLLVLTRMYGFVGQLQKQAAQLEDLAMHDPLTGLANRRQFERRLADTTEGGCPQVCVLDLNGFKAVNDRLGHAAGDRLLVVIAERLAAELRETDAVFRMGGDEFAILLPGATVAEGDAIVTRLSRALRRPAVVGGERLPIGGSIGIADATGTDDPFEVLRRADVAMYAAKAADGTYRRYTADLEHRSGGELRDRVVAGQH</sequence>
<feature type="transmembrane region" description="Helical" evidence="1">
    <location>
        <begin position="185"/>
        <end position="205"/>
    </location>
</feature>
<keyword evidence="1" id="KW-1133">Transmembrane helix</keyword>
<accession>A0A239FFR7</accession>
<dbReference type="PANTHER" id="PTHR45138">
    <property type="entry name" value="REGULATORY COMPONENTS OF SENSORY TRANSDUCTION SYSTEM"/>
    <property type="match status" value="1"/>
</dbReference>
<feature type="transmembrane region" description="Helical" evidence="1">
    <location>
        <begin position="93"/>
        <end position="110"/>
    </location>
</feature>